<dbReference type="AlphaFoldDB" id="A0A8J5S0E6"/>
<organism evidence="2 3">
    <name type="scientific">Zizania palustris</name>
    <name type="common">Northern wild rice</name>
    <dbReference type="NCBI Taxonomy" id="103762"/>
    <lineage>
        <taxon>Eukaryota</taxon>
        <taxon>Viridiplantae</taxon>
        <taxon>Streptophyta</taxon>
        <taxon>Embryophyta</taxon>
        <taxon>Tracheophyta</taxon>
        <taxon>Spermatophyta</taxon>
        <taxon>Magnoliopsida</taxon>
        <taxon>Liliopsida</taxon>
        <taxon>Poales</taxon>
        <taxon>Poaceae</taxon>
        <taxon>BOP clade</taxon>
        <taxon>Oryzoideae</taxon>
        <taxon>Oryzeae</taxon>
        <taxon>Zizaniinae</taxon>
        <taxon>Zizania</taxon>
    </lineage>
</organism>
<feature type="region of interest" description="Disordered" evidence="1">
    <location>
        <begin position="1"/>
        <end position="64"/>
    </location>
</feature>
<reference evidence="2" key="1">
    <citation type="journal article" date="2021" name="bioRxiv">
        <title>Whole Genome Assembly and Annotation of Northern Wild Rice, Zizania palustris L., Supports a Whole Genome Duplication in the Zizania Genus.</title>
        <authorList>
            <person name="Haas M."/>
            <person name="Kono T."/>
            <person name="Macchietto M."/>
            <person name="Millas R."/>
            <person name="McGilp L."/>
            <person name="Shao M."/>
            <person name="Duquette J."/>
            <person name="Hirsch C.N."/>
            <person name="Kimball J."/>
        </authorList>
    </citation>
    <scope>NUCLEOTIDE SEQUENCE</scope>
    <source>
        <tissue evidence="2">Fresh leaf tissue</tissue>
    </source>
</reference>
<feature type="compositionally biased region" description="Polar residues" evidence="1">
    <location>
        <begin position="9"/>
        <end position="61"/>
    </location>
</feature>
<name>A0A8J5S0E6_ZIZPA</name>
<dbReference type="Proteomes" id="UP000729402">
    <property type="component" value="Unassembled WGS sequence"/>
</dbReference>
<sequence length="123" mass="13006">MTRLKATNEVPNNKTGRLDGNSFNRVNNTALSGSSLAITTATTPQPCSITPRTDTSSSLGKTKNLHPAIVATKATSAGRSPVAVLRPVQRRAAQASVAKTMPDRSGERGRGQGDNKARVGWRH</sequence>
<feature type="region of interest" description="Disordered" evidence="1">
    <location>
        <begin position="89"/>
        <end position="123"/>
    </location>
</feature>
<comment type="caution">
    <text evidence="2">The sequence shown here is derived from an EMBL/GenBank/DDBJ whole genome shotgun (WGS) entry which is preliminary data.</text>
</comment>
<reference evidence="2" key="2">
    <citation type="submission" date="2021-02" db="EMBL/GenBank/DDBJ databases">
        <authorList>
            <person name="Kimball J.A."/>
            <person name="Haas M.W."/>
            <person name="Macchietto M."/>
            <person name="Kono T."/>
            <person name="Duquette J."/>
            <person name="Shao M."/>
        </authorList>
    </citation>
    <scope>NUCLEOTIDE SEQUENCE</scope>
    <source>
        <tissue evidence="2">Fresh leaf tissue</tissue>
    </source>
</reference>
<proteinExistence type="predicted"/>
<keyword evidence="3" id="KW-1185">Reference proteome</keyword>
<protein>
    <submittedName>
        <fullName evidence="2">Uncharacterized protein</fullName>
    </submittedName>
</protein>
<dbReference type="EMBL" id="JAAALK010000285">
    <property type="protein sequence ID" value="KAG8065810.1"/>
    <property type="molecule type" value="Genomic_DNA"/>
</dbReference>
<evidence type="ECO:0000313" key="3">
    <source>
        <dbReference type="Proteomes" id="UP000729402"/>
    </source>
</evidence>
<evidence type="ECO:0000313" key="2">
    <source>
        <dbReference type="EMBL" id="KAG8065810.1"/>
    </source>
</evidence>
<evidence type="ECO:0000256" key="1">
    <source>
        <dbReference type="SAM" id="MobiDB-lite"/>
    </source>
</evidence>
<accession>A0A8J5S0E6</accession>
<gene>
    <name evidence="2" type="ORF">GUJ93_ZPchr0004g39163</name>
</gene>
<feature type="compositionally biased region" description="Basic and acidic residues" evidence="1">
    <location>
        <begin position="101"/>
        <end position="117"/>
    </location>
</feature>